<dbReference type="SUPFAM" id="SSF54631">
    <property type="entry name" value="CBS-domain pair"/>
    <property type="match status" value="1"/>
</dbReference>
<evidence type="ECO:0000313" key="15">
    <source>
        <dbReference type="Proteomes" id="UP000025227"/>
    </source>
</evidence>
<feature type="transmembrane region" description="Helical" evidence="12">
    <location>
        <begin position="308"/>
        <end position="328"/>
    </location>
</feature>
<dbReference type="InterPro" id="IPR045095">
    <property type="entry name" value="ACDP"/>
</dbReference>
<evidence type="ECO:0000256" key="9">
    <source>
        <dbReference type="PROSITE-ProRule" id="PRU00703"/>
    </source>
</evidence>
<keyword evidence="15" id="KW-1185">Reference proteome</keyword>
<evidence type="ECO:0000259" key="13">
    <source>
        <dbReference type="PROSITE" id="PS51371"/>
    </source>
</evidence>
<evidence type="ECO:0000256" key="1">
    <source>
        <dbReference type="ARBA" id="ARBA00004554"/>
    </source>
</evidence>
<dbReference type="CDD" id="cd04590">
    <property type="entry name" value="CBS_pair_CorC_HlyC_assoc"/>
    <property type="match status" value="1"/>
</dbReference>
<evidence type="ECO:0000256" key="11">
    <source>
        <dbReference type="SAM" id="MobiDB-lite"/>
    </source>
</evidence>
<protein>
    <submittedName>
        <fullName evidence="16">CNNM transmembrane domain-containing protein</fullName>
    </submittedName>
</protein>
<feature type="transmembrane region" description="Helical" evidence="12">
    <location>
        <begin position="197"/>
        <end position="220"/>
    </location>
</feature>
<dbReference type="GO" id="GO:0040026">
    <property type="term" value="P:positive regulation of vulval development"/>
    <property type="evidence" value="ECO:0007669"/>
    <property type="project" value="UniProtKB-ARBA"/>
</dbReference>
<keyword evidence="5 10" id="KW-1133">Transmembrane helix</keyword>
<dbReference type="OrthoDB" id="5353557at2759"/>
<feature type="domain" description="CBS" evidence="13">
    <location>
        <begin position="455"/>
        <end position="522"/>
    </location>
</feature>
<evidence type="ECO:0000256" key="4">
    <source>
        <dbReference type="ARBA" id="ARBA00022737"/>
    </source>
</evidence>
<evidence type="ECO:0000256" key="2">
    <source>
        <dbReference type="ARBA" id="ARBA00010484"/>
    </source>
</evidence>
<accession>A0A7I4YHQ4</accession>
<dbReference type="AlphaFoldDB" id="A0A7I4YHQ4"/>
<feature type="region of interest" description="Disordered" evidence="11">
    <location>
        <begin position="724"/>
        <end position="755"/>
    </location>
</feature>
<dbReference type="Pfam" id="PF25562">
    <property type="entry name" value="CNBH_CNNM2_C"/>
    <property type="match status" value="1"/>
</dbReference>
<dbReference type="InterPro" id="IPR044751">
    <property type="entry name" value="Ion_transp-like_CBS"/>
</dbReference>
<dbReference type="GO" id="GO:0010960">
    <property type="term" value="P:magnesium ion homeostasis"/>
    <property type="evidence" value="ECO:0007669"/>
    <property type="project" value="InterPro"/>
</dbReference>
<dbReference type="Pfam" id="PF01595">
    <property type="entry name" value="CNNM"/>
    <property type="match status" value="1"/>
</dbReference>
<comment type="subcellular location">
    <subcellularLocation>
        <location evidence="1">Basolateral cell membrane</location>
        <topology evidence="1">Multi-pass membrane protein</topology>
    </subcellularLocation>
</comment>
<evidence type="ECO:0000256" key="7">
    <source>
        <dbReference type="ARBA" id="ARBA00023122"/>
    </source>
</evidence>
<sequence>MNILIFILTWIYYCYYSIRAQNISDSSITIVENATEPATTQAAPQPPAFAVPPLSSPNITMRLPSIFGMRVELPADDPFGYDKHGVCIVTPDEQFKVVIYGNHLDKIAQLIFTPTNSCSDGKHVVDATNDFIVHFTHKATFHLMLPMLPESIHAYKMCVKPKGALSGMELSPLDDISTWITTEKPPKEYFLPLPVQITVIAFLLCLSALFSGLTLGLMSLTPQELELVMKAGSPSEQKYASVILPIRRKGNLLLCSLLLGNVIVNAAISILFGELTTGLLALFISSLGIVIFGEIVPQSICVKKGLAVGAHTILITQVFIFITYPVAWPVSKLLDCLLGDEYQAYDRKRLMELIRMSIKNDNGQLSNELKIAVGAMEIADKVAEDVMTKLADVFMIPDTTVLNTKTVAEIVRMGYTRIPIYSEGDKNNVTDILFVKDLALLDPDDNFTVKTVCGYHRHPVKFVFNDTPLSVLLEAFKKGEGHLAMVKKLVGAEDHDPSYELVGVVTLEDIVEEILQAEINDEFDVVSDNVNKIKRKNLQQRDMSKMFDKEAPQIQISLQIQMVALQWLVANEEAFSPTYVDKNVLERLIRNSARRVDISALMAMSHSAVNVPKVAKLYTKDEMSDRFVLILEGRVQVTIGQSGMMFEAGPWHSFGSEILKKLVQGAATLSRSTSIVDTTDLSCRRPDLMFKPDYSVVVKEDCTYLDVSVAAYINAYKSSLMQREKGRDDVSYDGGHLSSRSPSPTRRKNTIASRKESAPILDPSALLVPASARTSLIEAKEAVKQLNAKGNGIGPENEEEMSLLPVADRSEAV</sequence>
<dbReference type="Gene3D" id="3.10.580.10">
    <property type="entry name" value="CBS-domain"/>
    <property type="match status" value="1"/>
</dbReference>
<keyword evidence="7 9" id="KW-0129">CBS domain</keyword>
<dbReference type="InterPro" id="IPR002550">
    <property type="entry name" value="CNNM"/>
</dbReference>
<evidence type="ECO:0000256" key="12">
    <source>
        <dbReference type="SAM" id="Phobius"/>
    </source>
</evidence>
<dbReference type="OMA" id="TIGQSGM"/>
<dbReference type="GO" id="GO:0032026">
    <property type="term" value="P:response to magnesium ion"/>
    <property type="evidence" value="ECO:0007669"/>
    <property type="project" value="UniProtKB-ARBA"/>
</dbReference>
<keyword evidence="3 10" id="KW-0812">Transmembrane</keyword>
<feature type="transmembrane region" description="Helical" evidence="12">
    <location>
        <begin position="252"/>
        <end position="272"/>
    </location>
</feature>
<dbReference type="GO" id="GO:0015693">
    <property type="term" value="P:magnesium ion transport"/>
    <property type="evidence" value="ECO:0007669"/>
    <property type="project" value="UniProtKB-ARBA"/>
</dbReference>
<dbReference type="FunFam" id="3.10.580.10:FF:000006">
    <property type="entry name" value="DUF21 and CBS domain protein"/>
    <property type="match status" value="1"/>
</dbReference>
<evidence type="ECO:0000256" key="3">
    <source>
        <dbReference type="ARBA" id="ARBA00022692"/>
    </source>
</evidence>
<feature type="region of interest" description="Disordered" evidence="11">
    <location>
        <begin position="788"/>
        <end position="813"/>
    </location>
</feature>
<dbReference type="GO" id="GO:0008340">
    <property type="term" value="P:determination of adult lifespan"/>
    <property type="evidence" value="ECO:0007669"/>
    <property type="project" value="UniProtKB-ARBA"/>
</dbReference>
<keyword evidence="6" id="KW-0813">Transport</keyword>
<evidence type="ECO:0000313" key="16">
    <source>
        <dbReference type="WBParaSite" id="HCON_00101580-00001"/>
    </source>
</evidence>
<evidence type="ECO:0000256" key="6">
    <source>
        <dbReference type="ARBA" id="ARBA00023065"/>
    </source>
</evidence>
<dbReference type="WBParaSite" id="HCON_00101580-00001">
    <property type="protein sequence ID" value="HCON_00101580-00001"/>
    <property type="gene ID" value="HCON_00101580"/>
</dbReference>
<name>A0A7I4YHQ4_HAECO</name>
<evidence type="ECO:0000259" key="14">
    <source>
        <dbReference type="PROSITE" id="PS51846"/>
    </source>
</evidence>
<organism evidence="15 16">
    <name type="scientific">Haemonchus contortus</name>
    <name type="common">Barber pole worm</name>
    <dbReference type="NCBI Taxonomy" id="6289"/>
    <lineage>
        <taxon>Eukaryota</taxon>
        <taxon>Metazoa</taxon>
        <taxon>Ecdysozoa</taxon>
        <taxon>Nematoda</taxon>
        <taxon>Chromadorea</taxon>
        <taxon>Rhabditida</taxon>
        <taxon>Rhabditina</taxon>
        <taxon>Rhabditomorpha</taxon>
        <taxon>Strongyloidea</taxon>
        <taxon>Trichostrongylidae</taxon>
        <taxon>Haemonchus</taxon>
    </lineage>
</organism>
<evidence type="ECO:0000256" key="8">
    <source>
        <dbReference type="ARBA" id="ARBA00023136"/>
    </source>
</evidence>
<dbReference type="GO" id="GO:0016323">
    <property type="term" value="C:basolateral plasma membrane"/>
    <property type="evidence" value="ECO:0007669"/>
    <property type="project" value="UniProtKB-SubCell"/>
</dbReference>
<dbReference type="InterPro" id="IPR000644">
    <property type="entry name" value="CBS_dom"/>
</dbReference>
<dbReference type="Proteomes" id="UP000025227">
    <property type="component" value="Unplaced"/>
</dbReference>
<feature type="transmembrane region" description="Helical" evidence="12">
    <location>
        <begin position="278"/>
        <end position="296"/>
    </location>
</feature>
<keyword evidence="8 10" id="KW-0472">Membrane</keyword>
<proteinExistence type="inferred from homology"/>
<reference evidence="16" key="1">
    <citation type="submission" date="2020-12" db="UniProtKB">
        <authorList>
            <consortium name="WormBaseParasite"/>
        </authorList>
    </citation>
    <scope>IDENTIFICATION</scope>
    <source>
        <strain evidence="16">MHco3</strain>
    </source>
</reference>
<dbReference type="Pfam" id="PF00571">
    <property type="entry name" value="CBS"/>
    <property type="match status" value="1"/>
</dbReference>
<dbReference type="GO" id="GO:0040018">
    <property type="term" value="P:positive regulation of multicellular organism growth"/>
    <property type="evidence" value="ECO:0007669"/>
    <property type="project" value="UniProtKB-ARBA"/>
</dbReference>
<dbReference type="PANTHER" id="PTHR12064:SF94">
    <property type="entry name" value="UNEXTENDED PROTEIN"/>
    <property type="match status" value="1"/>
</dbReference>
<keyword evidence="4" id="KW-0677">Repeat</keyword>
<dbReference type="PROSITE" id="PS51371">
    <property type="entry name" value="CBS"/>
    <property type="match status" value="1"/>
</dbReference>
<evidence type="ECO:0000256" key="5">
    <source>
        <dbReference type="ARBA" id="ARBA00022989"/>
    </source>
</evidence>
<evidence type="ECO:0000256" key="10">
    <source>
        <dbReference type="PROSITE-ProRule" id="PRU01193"/>
    </source>
</evidence>
<dbReference type="PROSITE" id="PS51846">
    <property type="entry name" value="CNNM"/>
    <property type="match status" value="1"/>
</dbReference>
<dbReference type="GO" id="GO:0022857">
    <property type="term" value="F:transmembrane transporter activity"/>
    <property type="evidence" value="ECO:0007669"/>
    <property type="project" value="TreeGrafter"/>
</dbReference>
<dbReference type="InterPro" id="IPR046342">
    <property type="entry name" value="CBS_dom_sf"/>
</dbReference>
<comment type="similarity">
    <text evidence="2">Belongs to the ACDP family.</text>
</comment>
<dbReference type="PANTHER" id="PTHR12064">
    <property type="entry name" value="METAL TRANSPORTER CNNM"/>
    <property type="match status" value="1"/>
</dbReference>
<keyword evidence="6" id="KW-0406">Ion transport</keyword>
<feature type="domain" description="CNNM transmembrane" evidence="14">
    <location>
        <begin position="189"/>
        <end position="369"/>
    </location>
</feature>
<dbReference type="GO" id="GO:1905941">
    <property type="term" value="P:positive regulation of gonad development"/>
    <property type="evidence" value="ECO:0007669"/>
    <property type="project" value="UniProtKB-ARBA"/>
</dbReference>